<dbReference type="EMBL" id="BSOT01000005">
    <property type="protein sequence ID" value="GLR69801.1"/>
    <property type="molecule type" value="Genomic_DNA"/>
</dbReference>
<dbReference type="SUPFAM" id="SSF101898">
    <property type="entry name" value="NHL repeat"/>
    <property type="match status" value="1"/>
</dbReference>
<evidence type="ECO:0000256" key="2">
    <source>
        <dbReference type="ARBA" id="ARBA00022525"/>
    </source>
</evidence>
<evidence type="ECO:0000313" key="5">
    <source>
        <dbReference type="Proteomes" id="UP001156601"/>
    </source>
</evidence>
<keyword evidence="3" id="KW-0732">Signal</keyword>
<dbReference type="RefSeq" id="WP_284216111.1">
    <property type="nucleotide sequence ID" value="NZ_BSOT01000005.1"/>
</dbReference>
<evidence type="ECO:0000313" key="4">
    <source>
        <dbReference type="EMBL" id="GLR69801.1"/>
    </source>
</evidence>
<gene>
    <name evidence="4" type="ORF">GCM10007852_07090</name>
</gene>
<dbReference type="InterPro" id="IPR011042">
    <property type="entry name" value="6-blade_b-propeller_TolB-like"/>
</dbReference>
<dbReference type="PANTHER" id="PTHR10009:SF18">
    <property type="entry name" value="PROTEIN YELLOW-LIKE PROTEIN"/>
    <property type="match status" value="1"/>
</dbReference>
<keyword evidence="5" id="KW-1185">Reference proteome</keyword>
<organism evidence="4 5">
    <name type="scientific">Agaribacter marinus</name>
    <dbReference type="NCBI Taxonomy" id="1431249"/>
    <lineage>
        <taxon>Bacteria</taxon>
        <taxon>Pseudomonadati</taxon>
        <taxon>Pseudomonadota</taxon>
        <taxon>Gammaproteobacteria</taxon>
        <taxon>Alteromonadales</taxon>
        <taxon>Alteromonadaceae</taxon>
        <taxon>Agaribacter</taxon>
    </lineage>
</organism>
<dbReference type="Gene3D" id="2.120.10.30">
    <property type="entry name" value="TolB, C-terminal domain"/>
    <property type="match status" value="1"/>
</dbReference>
<comment type="subcellular location">
    <subcellularLocation>
        <location evidence="1">Secreted</location>
    </subcellularLocation>
</comment>
<feature type="chain" id="PRO_5041381625" description="Major royal jelly protein" evidence="3">
    <location>
        <begin position="24"/>
        <end position="356"/>
    </location>
</feature>
<evidence type="ECO:0008006" key="6">
    <source>
        <dbReference type="Google" id="ProtNLM"/>
    </source>
</evidence>
<dbReference type="PANTHER" id="PTHR10009">
    <property type="entry name" value="PROTEIN YELLOW-RELATED"/>
    <property type="match status" value="1"/>
</dbReference>
<name>A0AA37STW5_9ALTE</name>
<sequence>MKRLLIALPITLAVLFSNTLAFATDSFEIFRKLDSEIPPANIGVSDDGRIFMSTHLAYGSDHKMVELLADGSYQPYPKMDFYPALNGILGTIVDKHGILWFLDTIWGKDAMGRVIGWDINKNELYRIYYIARPIVNDAYILNDMAVDRDNDAMYITETADATTSALLVLDLKTGLVRRVLNGSFATVPEDKDLIIDGKIVNMQGKPARVGVNPITIDVNNEWVYFSPMSGQTLYRVKTSDLINQSLSDEALTKRVEAYADKPMGDGITIDAANNVYVSDLTNNAIGVITPDRKYKILHQDAQKLSWVEGFSTAGDVGILATSNKLHRSPAFNNDKPTPDDFYILKFKPLGEAVIGR</sequence>
<evidence type="ECO:0000256" key="1">
    <source>
        <dbReference type="ARBA" id="ARBA00004613"/>
    </source>
</evidence>
<keyword evidence="2" id="KW-0964">Secreted</keyword>
<evidence type="ECO:0000256" key="3">
    <source>
        <dbReference type="SAM" id="SignalP"/>
    </source>
</evidence>
<comment type="caution">
    <text evidence="4">The sequence shown here is derived from an EMBL/GenBank/DDBJ whole genome shotgun (WGS) entry which is preliminary data.</text>
</comment>
<dbReference type="InterPro" id="IPR017996">
    <property type="entry name" value="MRJP/yellow-related"/>
</dbReference>
<dbReference type="Proteomes" id="UP001156601">
    <property type="component" value="Unassembled WGS sequence"/>
</dbReference>
<reference evidence="4" key="1">
    <citation type="journal article" date="2014" name="Int. J. Syst. Evol. Microbiol.">
        <title>Complete genome sequence of Corynebacterium casei LMG S-19264T (=DSM 44701T), isolated from a smear-ripened cheese.</title>
        <authorList>
            <consortium name="US DOE Joint Genome Institute (JGI-PGF)"/>
            <person name="Walter F."/>
            <person name="Albersmeier A."/>
            <person name="Kalinowski J."/>
            <person name="Ruckert C."/>
        </authorList>
    </citation>
    <scope>NUCLEOTIDE SEQUENCE</scope>
    <source>
        <strain evidence="4">NBRC 110023</strain>
    </source>
</reference>
<dbReference type="AlphaFoldDB" id="A0AA37STW5"/>
<proteinExistence type="predicted"/>
<reference evidence="4" key="2">
    <citation type="submission" date="2023-01" db="EMBL/GenBank/DDBJ databases">
        <title>Draft genome sequence of Agaribacter marinus strain NBRC 110023.</title>
        <authorList>
            <person name="Sun Q."/>
            <person name="Mori K."/>
        </authorList>
    </citation>
    <scope>NUCLEOTIDE SEQUENCE</scope>
    <source>
        <strain evidence="4">NBRC 110023</strain>
    </source>
</reference>
<accession>A0AA37STW5</accession>
<protein>
    <recommendedName>
        <fullName evidence="6">Major royal jelly protein</fullName>
    </recommendedName>
</protein>
<feature type="signal peptide" evidence="3">
    <location>
        <begin position="1"/>
        <end position="23"/>
    </location>
</feature>
<dbReference type="GO" id="GO:0005576">
    <property type="term" value="C:extracellular region"/>
    <property type="evidence" value="ECO:0007669"/>
    <property type="project" value="UniProtKB-SubCell"/>
</dbReference>
<dbReference type="Pfam" id="PF03022">
    <property type="entry name" value="MRJP"/>
    <property type="match status" value="1"/>
</dbReference>